<protein>
    <submittedName>
        <fullName evidence="2">Uncharacterized membrane-anchored protein YjiN, DUF445 family</fullName>
    </submittedName>
</protein>
<gene>
    <name evidence="2" type="ORF">SAMN02745170_02304</name>
</gene>
<proteinExistence type="predicted"/>
<feature type="transmembrane region" description="Helical" evidence="1">
    <location>
        <begin position="31"/>
        <end position="56"/>
    </location>
</feature>
<keyword evidence="1" id="KW-0472">Membrane</keyword>
<sequence>MKSMKHKANLILGITLLVCLASYPYRHTLGGGLLCAVASAALAGGLADWFAVTALFRKPLGFPWHTAMIPRKREQMFHAFSVMVQDDLLTGSNMARTLCGYDTTAVILEYLYKQDGKRQVEKLLRLALLALAQQGKARQTAHLLNQLVQKNLANLSLSEPLLLGVAWLLRRKYDAALVVFVLEEVSRLIRQPQFLSMLSPLLAQVQQSYEKEKVRRKVFDQLFQLSADQAGRAIQRALTALLEAMKQPEHPARRLLHNWLRQKMRQVQRDRTLRRQLDNWLKQRLVERRLGEQLFPALQRLLQADTIDRQRLLWELGRLSRYLEQILEEFAGNEAARAAADQVIKQRLCCFVERRGAEIGRLIKNSLEQFSNDWLIGFIEDKVGHDLQMIRINGSLVGGLAGGVIFLLDRAVDFFSV</sequence>
<dbReference type="AlphaFoldDB" id="A0A1M6IGF2"/>
<dbReference type="InterPro" id="IPR007383">
    <property type="entry name" value="DUF445"/>
</dbReference>
<dbReference type="EMBL" id="FQZD01000017">
    <property type="protein sequence ID" value="SHJ33510.1"/>
    <property type="molecule type" value="Genomic_DNA"/>
</dbReference>
<keyword evidence="3" id="KW-1185">Reference proteome</keyword>
<accession>A0A1M6IGF2</accession>
<keyword evidence="1" id="KW-1133">Transmembrane helix</keyword>
<dbReference type="Proteomes" id="UP000322917">
    <property type="component" value="Unassembled WGS sequence"/>
</dbReference>
<dbReference type="PANTHER" id="PTHR38442">
    <property type="entry name" value="INNER MEMBRANE PROTEIN-RELATED"/>
    <property type="match status" value="1"/>
</dbReference>
<organism evidence="2 3">
    <name type="scientific">Propionispora hippei DSM 15287</name>
    <dbReference type="NCBI Taxonomy" id="1123003"/>
    <lineage>
        <taxon>Bacteria</taxon>
        <taxon>Bacillati</taxon>
        <taxon>Bacillota</taxon>
        <taxon>Negativicutes</taxon>
        <taxon>Selenomonadales</taxon>
        <taxon>Sporomusaceae</taxon>
        <taxon>Propionispora</taxon>
    </lineage>
</organism>
<dbReference type="PANTHER" id="PTHR38442:SF1">
    <property type="entry name" value="INNER MEMBRANE PROTEIN"/>
    <property type="match status" value="1"/>
</dbReference>
<reference evidence="2 3" key="1">
    <citation type="submission" date="2016-11" db="EMBL/GenBank/DDBJ databases">
        <authorList>
            <person name="Varghese N."/>
            <person name="Submissions S."/>
        </authorList>
    </citation>
    <scope>NUCLEOTIDE SEQUENCE [LARGE SCALE GENOMIC DNA]</scope>
    <source>
        <strain evidence="2 3">DSM 15287</strain>
    </source>
</reference>
<name>A0A1M6IGF2_9FIRM</name>
<dbReference type="Pfam" id="PF04286">
    <property type="entry name" value="DUF445"/>
    <property type="match status" value="1"/>
</dbReference>
<dbReference type="OrthoDB" id="9769590at2"/>
<evidence type="ECO:0000313" key="3">
    <source>
        <dbReference type="Proteomes" id="UP000322917"/>
    </source>
</evidence>
<dbReference type="GO" id="GO:0005886">
    <property type="term" value="C:plasma membrane"/>
    <property type="evidence" value="ECO:0007669"/>
    <property type="project" value="TreeGrafter"/>
</dbReference>
<keyword evidence="1" id="KW-0812">Transmembrane</keyword>
<evidence type="ECO:0000313" key="2">
    <source>
        <dbReference type="EMBL" id="SHJ33510.1"/>
    </source>
</evidence>
<evidence type="ECO:0000256" key="1">
    <source>
        <dbReference type="SAM" id="Phobius"/>
    </source>
</evidence>